<feature type="transmembrane region" description="Helical" evidence="1">
    <location>
        <begin position="453"/>
        <end position="473"/>
    </location>
</feature>
<evidence type="ECO:0000313" key="3">
    <source>
        <dbReference type="Proteomes" id="UP000263642"/>
    </source>
</evidence>
<feature type="transmembrane region" description="Helical" evidence="1">
    <location>
        <begin position="114"/>
        <end position="132"/>
    </location>
</feature>
<organism evidence="2 3">
    <name type="scientific">Gimesia maris</name>
    <dbReference type="NCBI Taxonomy" id="122"/>
    <lineage>
        <taxon>Bacteria</taxon>
        <taxon>Pseudomonadati</taxon>
        <taxon>Planctomycetota</taxon>
        <taxon>Planctomycetia</taxon>
        <taxon>Planctomycetales</taxon>
        <taxon>Planctomycetaceae</taxon>
        <taxon>Gimesia</taxon>
    </lineage>
</organism>
<proteinExistence type="predicted"/>
<feature type="transmembrane region" description="Helical" evidence="1">
    <location>
        <begin position="394"/>
        <end position="411"/>
    </location>
</feature>
<dbReference type="Proteomes" id="UP000263642">
    <property type="component" value="Unassembled WGS sequence"/>
</dbReference>
<feature type="transmembrane region" description="Helical" evidence="1">
    <location>
        <begin position="6"/>
        <end position="30"/>
    </location>
</feature>
<evidence type="ECO:0008006" key="4">
    <source>
        <dbReference type="Google" id="ProtNLM"/>
    </source>
</evidence>
<feature type="transmembrane region" description="Helical" evidence="1">
    <location>
        <begin position="305"/>
        <end position="323"/>
    </location>
</feature>
<feature type="transmembrane region" description="Helical" evidence="1">
    <location>
        <begin position="330"/>
        <end position="351"/>
    </location>
</feature>
<evidence type="ECO:0000313" key="2">
    <source>
        <dbReference type="EMBL" id="HCO26873.1"/>
    </source>
</evidence>
<comment type="caution">
    <text evidence="2">The sequence shown here is derived from an EMBL/GenBank/DDBJ whole genome shotgun (WGS) entry which is preliminary data.</text>
</comment>
<keyword evidence="1" id="KW-1133">Transmembrane helix</keyword>
<feature type="transmembrane region" description="Helical" evidence="1">
    <location>
        <begin position="423"/>
        <end position="441"/>
    </location>
</feature>
<keyword evidence="1" id="KW-0812">Transmembrane</keyword>
<sequence>MTDLLLILLSVAGIWGMGLTVTLVLLTPIFRSTQTQSSLTELLGLGLVFGFGSTAFFYFLWGWIGFAYTSIVAWSWMGVGLLLGAGSLLMRFRVSQKISNETEASSAEDDFKKLCLAIVLFLGLTTLIQSLMTPQRFWDERAIFGLKSIVLFQEGTLQNEALLHPDFVQYHPKYPLLIPLNETHLYLLLGEVNDRWSKIMFPLLYLGMVLCFQGVLQRTTRQPARAWIFTLMLATVPSMVPWEYGFLSGQGDGPVACFHTITLLYLWSYLTEAQKAEPDPAVLKMLPLIAGLSAGMTIFTKDEGIAFFLIDLIAISIVCLLYFRDRLLSLAFNAGKFGLTTVLLVTPWLLYRKHLPVTTEMTYFSRMQITNLTEGLAALQWAVTHLLQCMFLEAWSWGLQWWAFVISLFAYPGRAFRPHQLFLLFNLAGALSALIIAGMIAPTPVQEHIGGSSLRFLLQISGGAILFIAGQWMEDLE</sequence>
<accession>A0A3D3RDH5</accession>
<keyword evidence="1" id="KW-0472">Membrane</keyword>
<feature type="transmembrane region" description="Helical" evidence="1">
    <location>
        <begin position="73"/>
        <end position="94"/>
    </location>
</feature>
<reference evidence="2 3" key="1">
    <citation type="journal article" date="2018" name="Nat. Biotechnol.">
        <title>A standardized bacterial taxonomy based on genome phylogeny substantially revises the tree of life.</title>
        <authorList>
            <person name="Parks D.H."/>
            <person name="Chuvochina M."/>
            <person name="Waite D.W."/>
            <person name="Rinke C."/>
            <person name="Skarshewski A."/>
            <person name="Chaumeil P.A."/>
            <person name="Hugenholtz P."/>
        </authorList>
    </citation>
    <scope>NUCLEOTIDE SEQUENCE [LARGE SCALE GENOMIC DNA]</scope>
    <source>
        <strain evidence="2">UBA9375</strain>
    </source>
</reference>
<feature type="transmembrane region" description="Helical" evidence="1">
    <location>
        <begin position="42"/>
        <end position="61"/>
    </location>
</feature>
<feature type="transmembrane region" description="Helical" evidence="1">
    <location>
        <begin position="228"/>
        <end position="247"/>
    </location>
</feature>
<dbReference type="EMBL" id="DQAY01000181">
    <property type="protein sequence ID" value="HCO26873.1"/>
    <property type="molecule type" value="Genomic_DNA"/>
</dbReference>
<dbReference type="AlphaFoldDB" id="A0A3D3RDH5"/>
<gene>
    <name evidence="2" type="ORF">DIT97_29125</name>
</gene>
<protein>
    <recommendedName>
        <fullName evidence="4">Glycosyltransferase RgtA/B/C/D-like domain-containing protein</fullName>
    </recommendedName>
</protein>
<feature type="transmembrane region" description="Helical" evidence="1">
    <location>
        <begin position="199"/>
        <end position="216"/>
    </location>
</feature>
<evidence type="ECO:0000256" key="1">
    <source>
        <dbReference type="SAM" id="Phobius"/>
    </source>
</evidence>
<name>A0A3D3RDH5_9PLAN</name>